<name>A0AAD1Y3F4_EUPCR</name>
<protein>
    <submittedName>
        <fullName evidence="2">Uncharacterized protein</fullName>
    </submittedName>
</protein>
<dbReference type="EMBL" id="CAMPGE010025451">
    <property type="protein sequence ID" value="CAI2383206.1"/>
    <property type="molecule type" value="Genomic_DNA"/>
</dbReference>
<gene>
    <name evidence="2" type="ORF">ECRASSUSDP1_LOCUS24700</name>
</gene>
<sequence length="552" mass="63279">MSFNNVVEKLKPNTFIESELGKELDNELYEMEFSQNRWEGKPCVMIFFSLVKATEDRGSTVQLQSQSILHQINDLVLESCYKYKRFNSIDICKGIRRVIQIDVNDNAEVSKIGTEEGTGFNDKNSLEVVDHNKQFYRISLDVNFRNIDLVDIRPQAKHKNNLKISNKRKPKSESKSHNHAPDQRSSRKNFFSKEKALEKMSSHATTTMVALPKQNEGSQSARTKQLEKPAPKERMFMTHNKFYIKPVMSEIKEEENKSEISDSYKNREIASSEQANLSEAVKNMISNTSGVEGSTLNKNSPLFYDFEMLKTIVILVSNFVGLKASFVIDHEPLSLVNRRDEEFNKSNSLSKESSQVPKIRVILESRINDIALKNIKCLDDDYQQLDSAMKNKTMKSPAKGIKDFFQDQSGTRMYNRTSDEKSLKLKATESSRSGCLNHEDSESETEGIVSIDNENVRDRNVALRREFNFITKEARDSIQDSSRKDYSSKESSFHTEEKKRDPKSRQSKLDFVKKIEIEEPTGTQDSICVEAVPTKIRNAKTLHLLSARNKIT</sequence>
<comment type="caution">
    <text evidence="2">The sequence shown here is derived from an EMBL/GenBank/DDBJ whole genome shotgun (WGS) entry which is preliminary data.</text>
</comment>
<dbReference type="AlphaFoldDB" id="A0AAD1Y3F4"/>
<feature type="compositionally biased region" description="Basic and acidic residues" evidence="1">
    <location>
        <begin position="417"/>
        <end position="429"/>
    </location>
</feature>
<feature type="compositionally biased region" description="Basic residues" evidence="1">
    <location>
        <begin position="158"/>
        <end position="170"/>
    </location>
</feature>
<evidence type="ECO:0000313" key="3">
    <source>
        <dbReference type="Proteomes" id="UP001295684"/>
    </source>
</evidence>
<reference evidence="2" key="1">
    <citation type="submission" date="2023-07" db="EMBL/GenBank/DDBJ databases">
        <authorList>
            <consortium name="AG Swart"/>
            <person name="Singh M."/>
            <person name="Singh A."/>
            <person name="Seah K."/>
            <person name="Emmerich C."/>
        </authorList>
    </citation>
    <scope>NUCLEOTIDE SEQUENCE</scope>
    <source>
        <strain evidence="2">DP1</strain>
    </source>
</reference>
<feature type="compositionally biased region" description="Basic and acidic residues" evidence="1">
    <location>
        <begin position="171"/>
        <end position="189"/>
    </location>
</feature>
<dbReference type="Proteomes" id="UP001295684">
    <property type="component" value="Unassembled WGS sequence"/>
</dbReference>
<proteinExistence type="predicted"/>
<feature type="region of interest" description="Disordered" evidence="1">
    <location>
        <begin position="158"/>
        <end position="189"/>
    </location>
</feature>
<feature type="region of interest" description="Disordered" evidence="1">
    <location>
        <begin position="478"/>
        <end position="507"/>
    </location>
</feature>
<organism evidence="2 3">
    <name type="scientific">Euplotes crassus</name>
    <dbReference type="NCBI Taxonomy" id="5936"/>
    <lineage>
        <taxon>Eukaryota</taxon>
        <taxon>Sar</taxon>
        <taxon>Alveolata</taxon>
        <taxon>Ciliophora</taxon>
        <taxon>Intramacronucleata</taxon>
        <taxon>Spirotrichea</taxon>
        <taxon>Hypotrichia</taxon>
        <taxon>Euplotida</taxon>
        <taxon>Euplotidae</taxon>
        <taxon>Moneuplotes</taxon>
    </lineage>
</organism>
<keyword evidence="3" id="KW-1185">Reference proteome</keyword>
<accession>A0AAD1Y3F4</accession>
<evidence type="ECO:0000256" key="1">
    <source>
        <dbReference type="SAM" id="MobiDB-lite"/>
    </source>
</evidence>
<evidence type="ECO:0000313" key="2">
    <source>
        <dbReference type="EMBL" id="CAI2383206.1"/>
    </source>
</evidence>
<feature type="region of interest" description="Disordered" evidence="1">
    <location>
        <begin position="410"/>
        <end position="451"/>
    </location>
</feature>
<feature type="region of interest" description="Disordered" evidence="1">
    <location>
        <begin position="210"/>
        <end position="229"/>
    </location>
</feature>